<dbReference type="AlphaFoldDB" id="A0A671DPI8"/>
<dbReference type="InParanoid" id="A0A671DPI8"/>
<dbReference type="OMA" id="DFGHELM"/>
<protein>
    <submittedName>
        <fullName evidence="1">Uncharacterized protein</fullName>
    </submittedName>
</protein>
<dbReference type="GeneTree" id="ENSGT00940000155209"/>
<evidence type="ECO:0000313" key="2">
    <source>
        <dbReference type="Proteomes" id="UP000472240"/>
    </source>
</evidence>
<name>A0A671DPI8_RHIFE</name>
<evidence type="ECO:0000313" key="1">
    <source>
        <dbReference type="Ensembl" id="ENSRFEP00010002794.1"/>
    </source>
</evidence>
<sequence>GVRLCLSLLTKTSSFLKRRSELPFPSAVTIKSWLDKMQEDLVTLVKTANGVNRLVDIYEKYQYLYTVEPNNALQLVENASRDIEQLLCNRSKAMVHLAL</sequence>
<reference evidence="1 2" key="2">
    <citation type="journal article" date="2018" name="Annu Rev Anim Biosci">
        <title>Bat Biology, Genomes, and the Bat1K Project: To Generate Chromosome-Level Genomes for All Living Bat Species.</title>
        <authorList>
            <person name="Teeling E.C."/>
            <person name="Vernes S.C."/>
            <person name="Davalos L.M."/>
            <person name="Ray D.A."/>
            <person name="Gilbert M.T.P."/>
            <person name="Myers E."/>
        </authorList>
    </citation>
    <scope>NUCLEOTIDE SEQUENCE</scope>
</reference>
<keyword evidence="2" id="KW-1185">Reference proteome</keyword>
<dbReference type="Ensembl" id="ENSRFET00010003072.1">
    <property type="protein sequence ID" value="ENSRFEP00010002794.1"/>
    <property type="gene ID" value="ENSRFEG00010002000.1"/>
</dbReference>
<dbReference type="Proteomes" id="UP000472240">
    <property type="component" value="Chromosome 4"/>
</dbReference>
<reference evidence="2" key="3">
    <citation type="submission" date="2018-12" db="EMBL/GenBank/DDBJ databases">
        <title>G10K-VGP greater horseshoe bat female genome, primary haplotype.</title>
        <authorList>
            <person name="Teeling E."/>
            <person name="Myers G."/>
            <person name="Vernes S."/>
            <person name="Pippel M."/>
            <person name="Winkler S."/>
            <person name="Fedrigo O."/>
            <person name="Rhie A."/>
            <person name="Koren S."/>
            <person name="Phillippy A."/>
            <person name="Lewin H."/>
            <person name="Damas J."/>
            <person name="Howe K."/>
            <person name="Mountcastle J."/>
            <person name="Jarvis E.D."/>
        </authorList>
    </citation>
    <scope>NUCLEOTIDE SEQUENCE [LARGE SCALE GENOMIC DNA]</scope>
</reference>
<proteinExistence type="predicted"/>
<reference evidence="1 2" key="1">
    <citation type="journal article" date="2015" name="Annu Rev Anim Biosci">
        <title>The Genome 10K Project: a way forward.</title>
        <authorList>
            <person name="Koepfli K.P."/>
            <person name="Paten B."/>
            <person name="O'Brien S.J."/>
            <person name="Koepfli K.P."/>
            <person name="Paten B."/>
            <person name="Antunes A."/>
            <person name="Belov K."/>
            <person name="Bustamante C."/>
            <person name="Castoe T.A."/>
            <person name="Clawson H."/>
            <person name="Crawford A.J."/>
            <person name="Diekhans M."/>
            <person name="Distel D."/>
            <person name="Durbin R."/>
            <person name="Earl D."/>
            <person name="Fujita M.K."/>
            <person name="Gamble T."/>
            <person name="Georges A."/>
            <person name="Gemmell N."/>
            <person name="Gilbert M.T."/>
            <person name="Graves J.M."/>
            <person name="Green R.E."/>
            <person name="Hickey G."/>
            <person name="Jarvis E.D."/>
            <person name="Johnson W."/>
            <person name="Komissarov A."/>
            <person name="Korf I."/>
            <person name="Kuhn R."/>
            <person name="Larkin D.M."/>
            <person name="Lewin H."/>
            <person name="Lopez J.V."/>
            <person name="Ma J."/>
            <person name="Marques-Bonet T."/>
            <person name="Miller W."/>
            <person name="Murphy R."/>
            <person name="Pevzner P."/>
            <person name="Shapiro B."/>
            <person name="Steiner C."/>
            <person name="Tamazian G."/>
            <person name="Venkatesh B."/>
            <person name="Wang J."/>
            <person name="Wayne R."/>
            <person name="Wiley E."/>
            <person name="Yang H."/>
            <person name="Zhang G."/>
            <person name="Haussler D."/>
            <person name="Ryder O."/>
            <person name="O'Brien S.J."/>
        </authorList>
    </citation>
    <scope>NUCLEOTIDE SEQUENCE</scope>
</reference>
<reference evidence="1" key="4">
    <citation type="submission" date="2025-08" db="UniProtKB">
        <authorList>
            <consortium name="Ensembl"/>
        </authorList>
    </citation>
    <scope>IDENTIFICATION</scope>
</reference>
<reference evidence="1" key="5">
    <citation type="submission" date="2025-09" db="UniProtKB">
        <authorList>
            <consortium name="Ensembl"/>
        </authorList>
    </citation>
    <scope>IDENTIFICATION</scope>
</reference>
<organism evidence="1 2">
    <name type="scientific">Rhinolophus ferrumequinum</name>
    <name type="common">Greater horseshoe bat</name>
    <dbReference type="NCBI Taxonomy" id="59479"/>
    <lineage>
        <taxon>Eukaryota</taxon>
        <taxon>Metazoa</taxon>
        <taxon>Chordata</taxon>
        <taxon>Craniata</taxon>
        <taxon>Vertebrata</taxon>
        <taxon>Euteleostomi</taxon>
        <taxon>Mammalia</taxon>
        <taxon>Eutheria</taxon>
        <taxon>Laurasiatheria</taxon>
        <taxon>Chiroptera</taxon>
        <taxon>Yinpterochiroptera</taxon>
        <taxon>Rhinolophoidea</taxon>
        <taxon>Rhinolophidae</taxon>
        <taxon>Rhinolophinae</taxon>
        <taxon>Rhinolophus</taxon>
    </lineage>
</organism>
<accession>A0A671DPI8</accession>